<dbReference type="EMBL" id="BDFD01000009">
    <property type="protein sequence ID" value="GAV20335.1"/>
    <property type="molecule type" value="Genomic_DNA"/>
</dbReference>
<comment type="similarity">
    <text evidence="1">Belongs to the peptidase U62 family.</text>
</comment>
<dbReference type="STRING" id="1921010.MMIC_P1300"/>
<dbReference type="SUPFAM" id="SSF111283">
    <property type="entry name" value="Putative modulator of DNA gyrase, PmbA/TldD"/>
    <property type="match status" value="1"/>
</dbReference>
<evidence type="ECO:0000259" key="4">
    <source>
        <dbReference type="Pfam" id="PF19290"/>
    </source>
</evidence>
<dbReference type="InterPro" id="IPR047657">
    <property type="entry name" value="PmbA"/>
</dbReference>
<dbReference type="RefSeq" id="WP_072659654.1">
    <property type="nucleotide sequence ID" value="NZ_BDFD01000009.1"/>
</dbReference>
<keyword evidence="6" id="KW-1185">Reference proteome</keyword>
<dbReference type="InterPro" id="IPR035068">
    <property type="entry name" value="TldD/PmbA_N"/>
</dbReference>
<accession>A0A1L8CN40</accession>
<feature type="domain" description="Metalloprotease TldD/E C-terminal" evidence="3">
    <location>
        <begin position="248"/>
        <end position="464"/>
    </location>
</feature>
<dbReference type="Pfam" id="PF19290">
    <property type="entry name" value="PmbA_TldD_2nd"/>
    <property type="match status" value="1"/>
</dbReference>
<dbReference type="Pfam" id="PF01523">
    <property type="entry name" value="PmbA_TldD_1st"/>
    <property type="match status" value="1"/>
</dbReference>
<dbReference type="Proteomes" id="UP000231632">
    <property type="component" value="Unassembled WGS sequence"/>
</dbReference>
<feature type="domain" description="Metalloprotease TldD/E central" evidence="4">
    <location>
        <begin position="140"/>
        <end position="240"/>
    </location>
</feature>
<dbReference type="Gene3D" id="3.30.2290.10">
    <property type="entry name" value="PmbA/TldD superfamily"/>
    <property type="match status" value="1"/>
</dbReference>
<dbReference type="GO" id="GO:0005829">
    <property type="term" value="C:cytosol"/>
    <property type="evidence" value="ECO:0007669"/>
    <property type="project" value="TreeGrafter"/>
</dbReference>
<proteinExistence type="inferred from homology"/>
<dbReference type="GO" id="GO:0006508">
    <property type="term" value="P:proteolysis"/>
    <property type="evidence" value="ECO:0007669"/>
    <property type="project" value="InterPro"/>
</dbReference>
<comment type="caution">
    <text evidence="5">The sequence shown here is derived from an EMBL/GenBank/DDBJ whole genome shotgun (WGS) entry which is preliminary data.</text>
</comment>
<dbReference type="InterPro" id="IPR045569">
    <property type="entry name" value="Metalloprtase-TldD/E_C"/>
</dbReference>
<dbReference type="InterPro" id="IPR036059">
    <property type="entry name" value="TldD/PmbA_sf"/>
</dbReference>
<gene>
    <name evidence="5" type="ORF">MMIC_P1300</name>
</gene>
<dbReference type="InterPro" id="IPR002510">
    <property type="entry name" value="Metalloprtase-TldD/E_N"/>
</dbReference>
<organism evidence="5 6">
    <name type="scientific">Mariprofundus micogutta</name>
    <dbReference type="NCBI Taxonomy" id="1921010"/>
    <lineage>
        <taxon>Bacteria</taxon>
        <taxon>Pseudomonadati</taxon>
        <taxon>Pseudomonadota</taxon>
        <taxon>Candidatius Mariprofundia</taxon>
        <taxon>Mariprofundales</taxon>
        <taxon>Mariprofundaceae</taxon>
        <taxon>Mariprofundus</taxon>
    </lineage>
</organism>
<reference evidence="5 6" key="1">
    <citation type="journal article" date="2017" name="Arch. Microbiol.">
        <title>Mariprofundus micogutta sp. nov., a novel iron-oxidizing zetaproteobacterium isolated from a deep-sea hydrothermal field at the Bayonnaise knoll of the Izu-Ogasawara arc, and a description of Mariprofundales ord. nov. and Zetaproteobacteria classis nov.</title>
        <authorList>
            <person name="Makita H."/>
            <person name="Tanaka E."/>
            <person name="Mitsunobu S."/>
            <person name="Miyazaki M."/>
            <person name="Nunoura T."/>
            <person name="Uematsu K."/>
            <person name="Takaki Y."/>
            <person name="Nishi S."/>
            <person name="Shimamura S."/>
            <person name="Takai K."/>
        </authorList>
    </citation>
    <scope>NUCLEOTIDE SEQUENCE [LARGE SCALE GENOMIC DNA]</scope>
    <source>
        <strain evidence="5 6">ET2</strain>
    </source>
</reference>
<name>A0A1L8CN40_9PROT</name>
<evidence type="ECO:0000259" key="3">
    <source>
        <dbReference type="Pfam" id="PF19289"/>
    </source>
</evidence>
<dbReference type="AlphaFoldDB" id="A0A1L8CN40"/>
<feature type="domain" description="Metalloprotease TldD/E N-terminal" evidence="2">
    <location>
        <begin position="34"/>
        <end position="101"/>
    </location>
</feature>
<protein>
    <submittedName>
        <fullName evidence="5">Peptidase PmbA</fullName>
    </submittedName>
</protein>
<dbReference type="OrthoDB" id="9803618at2"/>
<evidence type="ECO:0000313" key="6">
    <source>
        <dbReference type="Proteomes" id="UP000231632"/>
    </source>
</evidence>
<evidence type="ECO:0000259" key="2">
    <source>
        <dbReference type="Pfam" id="PF01523"/>
    </source>
</evidence>
<evidence type="ECO:0000256" key="1">
    <source>
        <dbReference type="ARBA" id="ARBA00005836"/>
    </source>
</evidence>
<sequence length="465" mass="49249">MSLPTESSSHAPSLSYLAAKLIDEARKAGATYVDALAVNDTGDSISVRNGAVESVEREDAQGMGLRAFVETDRGLAFATASSSDVSESGLKKLAEQVVLMARISEPDPNAMPPVGANHPDADELKEWNKKHPGGNPGWDIGQARDAALHCEDVARHYSDKITNSEGAEASFGHNRVAYASCDGFAAEYGKSSASISVSVIAGSGEGMQRDYAWHRARHVNDLRSPELIAEEAASRAVSRLNAGSMHSGHSSIVFEPRTATSLLGHLVGAINGRSVLQQRSFLTDALGQTIFPDFVNIEDKHDHPEGLGNRLFDGEGTRCSAHSLIDRGVLTTFLTDRYTAKRLNMQETGSAMRGLTGDIGIGSSNLIWQPGSHSQKAMLKEIGNGLLVTELIGFGVNPVTGDYSRGAGGFLIENGEISRPVQGITIAGNLKEMFANIELVGSDLSWFGSTAVPSIAVSGMTIAGQ</sequence>
<dbReference type="Pfam" id="PF19289">
    <property type="entry name" value="PmbA_TldD_3rd"/>
    <property type="match status" value="1"/>
</dbReference>
<dbReference type="GO" id="GO:0008237">
    <property type="term" value="F:metallopeptidase activity"/>
    <property type="evidence" value="ECO:0007669"/>
    <property type="project" value="InterPro"/>
</dbReference>
<dbReference type="PANTHER" id="PTHR43421:SF1">
    <property type="entry name" value="METALLOPROTEASE PMBA"/>
    <property type="match status" value="1"/>
</dbReference>
<dbReference type="InterPro" id="IPR045570">
    <property type="entry name" value="Metalloprtase-TldD/E_cen_dom"/>
</dbReference>
<dbReference type="PANTHER" id="PTHR43421">
    <property type="entry name" value="METALLOPROTEASE PMBA"/>
    <property type="match status" value="1"/>
</dbReference>
<evidence type="ECO:0000313" key="5">
    <source>
        <dbReference type="EMBL" id="GAV20335.1"/>
    </source>
</evidence>